<feature type="coiled-coil region" evidence="8">
    <location>
        <begin position="144"/>
        <end position="210"/>
    </location>
</feature>
<evidence type="ECO:0000256" key="9">
    <source>
        <dbReference type="SAM" id="MobiDB-lite"/>
    </source>
</evidence>
<dbReference type="Proteomes" id="UP000663873">
    <property type="component" value="Unassembled WGS sequence"/>
</dbReference>
<dbReference type="Proteomes" id="UP000663872">
    <property type="component" value="Unassembled WGS sequence"/>
</dbReference>
<comment type="similarity">
    <text evidence="6">Belongs to the CFAP45 family.</text>
</comment>
<dbReference type="InterPro" id="IPR043597">
    <property type="entry name" value="TPH_dom"/>
</dbReference>
<reference evidence="12" key="1">
    <citation type="submission" date="2021-02" db="EMBL/GenBank/DDBJ databases">
        <authorList>
            <person name="Nowell W R."/>
        </authorList>
    </citation>
    <scope>NUCLEOTIDE SEQUENCE</scope>
</reference>
<name>A0A818A2W4_9BILA</name>
<dbReference type="Proteomes" id="UP000663825">
    <property type="component" value="Unassembled WGS sequence"/>
</dbReference>
<feature type="compositionally biased region" description="Basic and acidic residues" evidence="9">
    <location>
        <begin position="57"/>
        <end position="68"/>
    </location>
</feature>
<dbReference type="PANTHER" id="PTHR15504">
    <property type="entry name" value="NASOPHARYNGEAL EPITHELIUM SPECIFIC PROTEIN 1"/>
    <property type="match status" value="1"/>
</dbReference>
<evidence type="ECO:0000313" key="18">
    <source>
        <dbReference type="EMBL" id="CAF4769143.1"/>
    </source>
</evidence>
<comment type="subcellular location">
    <subcellularLocation>
        <location evidence="1">Cell projection</location>
        <location evidence="1">Cilium</location>
        <location evidence="1">Flagellum</location>
    </subcellularLocation>
</comment>
<dbReference type="EMBL" id="CAJNYT010004848">
    <property type="protein sequence ID" value="CAF3696875.1"/>
    <property type="molecule type" value="Genomic_DNA"/>
</dbReference>
<comment type="caution">
    <text evidence="12">The sequence shown here is derived from an EMBL/GenBank/DDBJ whole genome shotgun (WGS) entry which is preliminary data.</text>
</comment>
<dbReference type="EMBL" id="CAJOBS010001859">
    <property type="protein sequence ID" value="CAF4769143.1"/>
    <property type="molecule type" value="Genomic_DNA"/>
</dbReference>
<accession>A0A818A2W4</accession>
<evidence type="ECO:0000256" key="3">
    <source>
        <dbReference type="ARBA" id="ARBA00023054"/>
    </source>
</evidence>
<dbReference type="Pfam" id="PF13868">
    <property type="entry name" value="TPH"/>
    <property type="match status" value="1"/>
</dbReference>
<dbReference type="EMBL" id="CAJNXB010000971">
    <property type="protein sequence ID" value="CAF3118706.1"/>
    <property type="molecule type" value="Genomic_DNA"/>
</dbReference>
<dbReference type="EMBL" id="CAJNYD010002200">
    <property type="protein sequence ID" value="CAF3401787.1"/>
    <property type="molecule type" value="Genomic_DNA"/>
</dbReference>
<organism evidence="12 19">
    <name type="scientific">Rotaria socialis</name>
    <dbReference type="NCBI Taxonomy" id="392032"/>
    <lineage>
        <taxon>Eukaryota</taxon>
        <taxon>Metazoa</taxon>
        <taxon>Spiralia</taxon>
        <taxon>Gnathifera</taxon>
        <taxon>Rotifera</taxon>
        <taxon>Eurotatoria</taxon>
        <taxon>Bdelloidea</taxon>
        <taxon>Philodinida</taxon>
        <taxon>Philodinidae</taxon>
        <taxon>Rotaria</taxon>
    </lineage>
</organism>
<evidence type="ECO:0000256" key="8">
    <source>
        <dbReference type="SAM" id="Coils"/>
    </source>
</evidence>
<gene>
    <name evidence="14" type="ORF">GRG538_LOCUS28065</name>
    <name evidence="16" type="ORF">HFQ381_LOCUS21106</name>
    <name evidence="13" type="ORF">KIK155_LOCUS13920</name>
    <name evidence="12" type="ORF">LUA448_LOCUS17660</name>
    <name evidence="17" type="ORF">QYT958_LOCUS14184</name>
    <name evidence="11" type="ORF">TIS948_LOCUS7871</name>
    <name evidence="18" type="ORF">TOA249_LOCUS21479</name>
    <name evidence="15" type="ORF">UJA718_LOCUS13739</name>
</gene>
<evidence type="ECO:0000256" key="4">
    <source>
        <dbReference type="ARBA" id="ARBA00023069"/>
    </source>
</evidence>
<keyword evidence="5" id="KW-0966">Cell projection</keyword>
<evidence type="ECO:0000313" key="11">
    <source>
        <dbReference type="EMBL" id="CAF3118706.1"/>
    </source>
</evidence>
<evidence type="ECO:0000259" key="10">
    <source>
        <dbReference type="Pfam" id="PF13868"/>
    </source>
</evidence>
<dbReference type="AlphaFoldDB" id="A0A818A2W4"/>
<evidence type="ECO:0000313" key="15">
    <source>
        <dbReference type="EMBL" id="CAF4319002.1"/>
    </source>
</evidence>
<keyword evidence="3 8" id="KW-0175">Coiled coil</keyword>
<feature type="region of interest" description="Disordered" evidence="9">
    <location>
        <begin position="1"/>
        <end position="34"/>
    </location>
</feature>
<keyword evidence="20" id="KW-1185">Reference proteome</keyword>
<dbReference type="EMBL" id="CAJOBP010001884">
    <property type="protein sequence ID" value="CAF4319002.1"/>
    <property type="molecule type" value="Genomic_DNA"/>
</dbReference>
<evidence type="ECO:0000256" key="6">
    <source>
        <dbReference type="ARBA" id="ARBA00034116"/>
    </source>
</evidence>
<dbReference type="Proteomes" id="UP000663848">
    <property type="component" value="Unassembled WGS sequence"/>
</dbReference>
<dbReference type="InterPro" id="IPR033253">
    <property type="entry name" value="CFAP45"/>
</dbReference>
<keyword evidence="2" id="KW-0282">Flagellum</keyword>
<dbReference type="EMBL" id="CAJOBO010001864">
    <property type="protein sequence ID" value="CAF4414798.1"/>
    <property type="molecule type" value="Genomic_DNA"/>
</dbReference>
<dbReference type="EMBL" id="CAJNYV010002363">
    <property type="protein sequence ID" value="CAF3472403.1"/>
    <property type="molecule type" value="Genomic_DNA"/>
</dbReference>
<dbReference type="Proteomes" id="UP000663851">
    <property type="component" value="Unassembled WGS sequence"/>
</dbReference>
<feature type="compositionally biased region" description="Low complexity" evidence="9">
    <location>
        <begin position="1"/>
        <end position="27"/>
    </location>
</feature>
<evidence type="ECO:0000256" key="1">
    <source>
        <dbReference type="ARBA" id="ARBA00004230"/>
    </source>
</evidence>
<evidence type="ECO:0000313" key="14">
    <source>
        <dbReference type="EMBL" id="CAF3696875.1"/>
    </source>
</evidence>
<dbReference type="Proteomes" id="UP000663838">
    <property type="component" value="Unassembled WGS sequence"/>
</dbReference>
<keyword evidence="4" id="KW-0969">Cilium</keyword>
<protein>
    <recommendedName>
        <fullName evidence="7">Cilia- and flagella-associated protein 45</fullName>
    </recommendedName>
</protein>
<dbReference type="Proteomes" id="UP000663865">
    <property type="component" value="Unassembled WGS sequence"/>
</dbReference>
<evidence type="ECO:0000256" key="2">
    <source>
        <dbReference type="ARBA" id="ARBA00022846"/>
    </source>
</evidence>
<dbReference type="PANTHER" id="PTHR15504:SF0">
    <property type="entry name" value="CILIA- AND FLAGELLA-ASSOCIATED PROTEIN 45"/>
    <property type="match status" value="1"/>
</dbReference>
<feature type="region of interest" description="Disordered" evidence="9">
    <location>
        <begin position="57"/>
        <end position="79"/>
    </location>
</feature>
<evidence type="ECO:0000256" key="7">
    <source>
        <dbReference type="ARBA" id="ARBA00034142"/>
    </source>
</evidence>
<evidence type="ECO:0000313" key="13">
    <source>
        <dbReference type="EMBL" id="CAF3472403.1"/>
    </source>
</evidence>
<dbReference type="OrthoDB" id="1902038at2759"/>
<dbReference type="EMBL" id="CAJOBR010001875">
    <property type="protein sequence ID" value="CAF4641817.1"/>
    <property type="molecule type" value="Genomic_DNA"/>
</dbReference>
<evidence type="ECO:0000313" key="12">
    <source>
        <dbReference type="EMBL" id="CAF3401787.1"/>
    </source>
</evidence>
<feature type="coiled-coil region" evidence="8">
    <location>
        <begin position="352"/>
        <end position="501"/>
    </location>
</feature>
<feature type="domain" description="Trichohyalin-plectin-homology" evidence="10">
    <location>
        <begin position="191"/>
        <end position="538"/>
    </location>
</feature>
<evidence type="ECO:0000313" key="17">
    <source>
        <dbReference type="EMBL" id="CAF4641817.1"/>
    </source>
</evidence>
<evidence type="ECO:0000313" key="19">
    <source>
        <dbReference type="Proteomes" id="UP000663833"/>
    </source>
</evidence>
<proteinExistence type="inferred from homology"/>
<evidence type="ECO:0000313" key="20">
    <source>
        <dbReference type="Proteomes" id="UP000663873"/>
    </source>
</evidence>
<evidence type="ECO:0000313" key="16">
    <source>
        <dbReference type="EMBL" id="CAF4414798.1"/>
    </source>
</evidence>
<dbReference type="GO" id="GO:0031514">
    <property type="term" value="C:motile cilium"/>
    <property type="evidence" value="ECO:0007669"/>
    <property type="project" value="UniProtKB-SubCell"/>
</dbReference>
<evidence type="ECO:0000256" key="5">
    <source>
        <dbReference type="ARBA" id="ARBA00023273"/>
    </source>
</evidence>
<dbReference type="Proteomes" id="UP000663833">
    <property type="component" value="Unassembled WGS sequence"/>
</dbReference>
<sequence>MSPASTSGGSHSGNGSSSSNGKRNGNNYRYRTVNAQSEVDETLFGTPHRLATAAKMRAERQQTQDYQEKPLQNAPKQPATVKKEFIRHITKDLIRDIIVPEDPTCTSVIIDGSTYQRLSHAASLKPKEAREHEILESKRNRDSVEDELNRRKKAMQEYDQHRKKNAPLEDIDLEAKEEAEYMLKRANELRQEQEDEVKHLNELILNAKCHAIRDAQLLEKQQIKKEMAEEDKRLDMMMEIERLNALKIQEEIEQRRHVQAKDGASMILKQIEENEKEKVYKEEVREQENTAMFDYMQKLQEKDWEDFSKRKDSQKKLAKDLLKANREIDEQRAIRKQQDRIADLAVLEFQKAKAAREAAQEAEIEHKRTEKEKEVARLRAQQERARDIQADKDALRAKREQERREREWRDKEKLEALKKKQTEEEMRLAREWQIKNKEQHLAVEAARERAEFERVLKAQLTQAEKERNEELQRISKRHRFADDLRDQIVRHEKQKVEERAAFFDEGVRLDEQARLRRLRLDEIKTQKLNELRRAGVPEKYCADIERKINAPINLNADTTTNSPAVH</sequence>